<keyword evidence="3" id="KW-1185">Reference proteome</keyword>
<dbReference type="AlphaFoldDB" id="A0A9Q1DCI4"/>
<reference evidence="2" key="1">
    <citation type="journal article" date="2023" name="Science">
        <title>Genome structures resolve the early diversification of teleost fishes.</title>
        <authorList>
            <person name="Parey E."/>
            <person name="Louis A."/>
            <person name="Montfort J."/>
            <person name="Bouchez O."/>
            <person name="Roques C."/>
            <person name="Iampietro C."/>
            <person name="Lluch J."/>
            <person name="Castinel A."/>
            <person name="Donnadieu C."/>
            <person name="Desvignes T."/>
            <person name="Floi Bucao C."/>
            <person name="Jouanno E."/>
            <person name="Wen M."/>
            <person name="Mejri S."/>
            <person name="Dirks R."/>
            <person name="Jansen H."/>
            <person name="Henkel C."/>
            <person name="Chen W.J."/>
            <person name="Zahm M."/>
            <person name="Cabau C."/>
            <person name="Klopp C."/>
            <person name="Thompson A.W."/>
            <person name="Robinson-Rechavi M."/>
            <person name="Braasch I."/>
            <person name="Lecointre G."/>
            <person name="Bobe J."/>
            <person name="Postlethwait J.H."/>
            <person name="Berthelot C."/>
            <person name="Roest Crollius H."/>
            <person name="Guiguen Y."/>
        </authorList>
    </citation>
    <scope>NUCLEOTIDE SEQUENCE</scope>
    <source>
        <strain evidence="2">Concon-B</strain>
    </source>
</reference>
<evidence type="ECO:0000256" key="1">
    <source>
        <dbReference type="SAM" id="MobiDB-lite"/>
    </source>
</evidence>
<gene>
    <name evidence="2" type="ORF">COCON_G00149840</name>
</gene>
<dbReference type="OrthoDB" id="8893791at2759"/>
<comment type="caution">
    <text evidence="2">The sequence shown here is derived from an EMBL/GenBank/DDBJ whole genome shotgun (WGS) entry which is preliminary data.</text>
</comment>
<sequence>MATASPTEGVEPCGRQQLAVGGFEIYVPREADVRSVLAQDLPSGILKRMGLLSPGRLDMDSATVTWISPVVPTRSPAPGPHGAPPPSRCGPAAREFLTSAAESCGSSPGAQGQFLLPVACSNLAAFRVLREFMPHRDSQPAEPKWESSQPACARRGQALCFSQDAIIIHQGHIFLSIKKAEPGAWRGEPGQRSMPEVAPPQLTAVCGSRRPEDAQHGSVPTAAPEQVQQRAAGLRALCQQFGVKRRACIALVDLPNAALKTLSAVGCVDLEKHPTAAQLCRKAERSRLGSFGRGCLAESRNGGAEDLPGARCSGDGRKGVAYYRDNVTEEEESKEPVSKKARLVSGGDASTGGVEGGDLATGREQNGGGGAQSAGEDPSGGECRAEDEACLHVPGLEYTAGFDFEQSARDERISRIRARLSEKEAALQRLACLPL</sequence>
<evidence type="ECO:0000313" key="2">
    <source>
        <dbReference type="EMBL" id="KAJ8265885.1"/>
    </source>
</evidence>
<name>A0A9Q1DCI4_CONCO</name>
<evidence type="ECO:0000313" key="3">
    <source>
        <dbReference type="Proteomes" id="UP001152803"/>
    </source>
</evidence>
<proteinExistence type="predicted"/>
<protein>
    <submittedName>
        <fullName evidence="2">Uncharacterized protein</fullName>
    </submittedName>
</protein>
<dbReference type="Proteomes" id="UP001152803">
    <property type="component" value="Unassembled WGS sequence"/>
</dbReference>
<dbReference type="EMBL" id="JAFJMO010000010">
    <property type="protein sequence ID" value="KAJ8265885.1"/>
    <property type="molecule type" value="Genomic_DNA"/>
</dbReference>
<feature type="region of interest" description="Disordered" evidence="1">
    <location>
        <begin position="325"/>
        <end position="385"/>
    </location>
</feature>
<organism evidence="2 3">
    <name type="scientific">Conger conger</name>
    <name type="common">Conger eel</name>
    <name type="synonym">Muraena conger</name>
    <dbReference type="NCBI Taxonomy" id="82655"/>
    <lineage>
        <taxon>Eukaryota</taxon>
        <taxon>Metazoa</taxon>
        <taxon>Chordata</taxon>
        <taxon>Craniata</taxon>
        <taxon>Vertebrata</taxon>
        <taxon>Euteleostomi</taxon>
        <taxon>Actinopterygii</taxon>
        <taxon>Neopterygii</taxon>
        <taxon>Teleostei</taxon>
        <taxon>Anguilliformes</taxon>
        <taxon>Congridae</taxon>
        <taxon>Conger</taxon>
    </lineage>
</organism>
<accession>A0A9Q1DCI4</accession>